<evidence type="ECO:0000313" key="3">
    <source>
        <dbReference type="EMBL" id="SSA41572.1"/>
    </source>
</evidence>
<keyword evidence="4" id="KW-1185">Reference proteome</keyword>
<feature type="compositionally biased region" description="Low complexity" evidence="1">
    <location>
        <begin position="41"/>
        <end position="54"/>
    </location>
</feature>
<protein>
    <recommendedName>
        <fullName evidence="6">Hemolysin-type calcium-binding repeat-containing protein</fullName>
    </recommendedName>
</protein>
<evidence type="ECO:0000313" key="5">
    <source>
        <dbReference type="Proteomes" id="UP000251571"/>
    </source>
</evidence>
<reference evidence="5" key="2">
    <citation type="submission" date="2016-10" db="EMBL/GenBank/DDBJ databases">
        <authorList>
            <person name="Varghese N."/>
            <person name="Submissions S."/>
        </authorList>
    </citation>
    <scope>NUCLEOTIDE SEQUENCE [LARGE SCALE GENOMIC DNA]</scope>
    <source>
        <strain evidence="5">DSM 25227</strain>
    </source>
</reference>
<dbReference type="AlphaFoldDB" id="A0A2Y9BXW7"/>
<evidence type="ECO:0000313" key="2">
    <source>
        <dbReference type="EMBL" id="PWJ21162.1"/>
    </source>
</evidence>
<evidence type="ECO:0008006" key="6">
    <source>
        <dbReference type="Google" id="ProtNLM"/>
    </source>
</evidence>
<dbReference type="RefSeq" id="WP_109563500.1">
    <property type="nucleotide sequence ID" value="NZ_QGDJ01000002.1"/>
</dbReference>
<feature type="region of interest" description="Disordered" evidence="1">
    <location>
        <begin position="36"/>
        <end position="55"/>
    </location>
</feature>
<reference evidence="2 4" key="3">
    <citation type="submission" date="2018-03" db="EMBL/GenBank/DDBJ databases">
        <title>Genomic Encyclopedia of Archaeal and Bacterial Type Strains, Phase II (KMG-II): from individual species to whole genera.</title>
        <authorList>
            <person name="Goeker M."/>
        </authorList>
    </citation>
    <scope>NUCLEOTIDE SEQUENCE [LARGE SCALE GENOMIC DNA]</scope>
    <source>
        <strain evidence="2 4">DSM 25227</strain>
    </source>
</reference>
<organism evidence="3 5">
    <name type="scientific">Jannaschia seohaensis</name>
    <dbReference type="NCBI Taxonomy" id="475081"/>
    <lineage>
        <taxon>Bacteria</taxon>
        <taxon>Pseudomonadati</taxon>
        <taxon>Pseudomonadota</taxon>
        <taxon>Alphaproteobacteria</taxon>
        <taxon>Rhodobacterales</taxon>
        <taxon>Roseobacteraceae</taxon>
        <taxon>Jannaschia</taxon>
    </lineage>
</organism>
<evidence type="ECO:0000256" key="1">
    <source>
        <dbReference type="SAM" id="MobiDB-lite"/>
    </source>
</evidence>
<dbReference type="Proteomes" id="UP000251571">
    <property type="component" value="Unassembled WGS sequence"/>
</dbReference>
<dbReference type="EMBL" id="UETC01000002">
    <property type="protein sequence ID" value="SSA41572.1"/>
    <property type="molecule type" value="Genomic_DNA"/>
</dbReference>
<dbReference type="InterPro" id="IPR011049">
    <property type="entry name" value="Serralysin-like_metalloprot_C"/>
</dbReference>
<accession>A0A2Y9BXW7</accession>
<dbReference type="EMBL" id="QGDJ01000002">
    <property type="protein sequence ID" value="PWJ21162.1"/>
    <property type="molecule type" value="Genomic_DNA"/>
</dbReference>
<gene>
    <name evidence="2" type="ORF">BCF38_102412</name>
    <name evidence="3" type="ORF">SAMN05421539_102412</name>
</gene>
<evidence type="ECO:0000313" key="4">
    <source>
        <dbReference type="Proteomes" id="UP000245839"/>
    </source>
</evidence>
<sequence length="309" mass="33285">MLLGNGWESLNGQQIRRNDGAGFYLLWDDHLPRRSADDLPDTPSVTPGGTSTGSNAIWYDLDPEAGTLTITYDDVAPFSGDRSQRNAYQLQFTDLSDQPGASEGDFSVEYRYEAVEWAEPRQGAAGFSLGDGLNAFNILGPNDEAGCRALPEQGPILFTFDSDSDSVASNLPGLEELPLFGPPIRGTASRDLLVGSDEPEVFRPDRGRDTLKPGLGEDIIDIGPGANTVRGSMDELLNDTLRGGFDNDRLPFQGEAIAPEAISFDRGRDAILLDLDGDGTPDDGIAVEGVYDRVSVLTPPLRHLCRADP</sequence>
<dbReference type="Proteomes" id="UP000245839">
    <property type="component" value="Unassembled WGS sequence"/>
</dbReference>
<dbReference type="Gene3D" id="2.150.10.10">
    <property type="entry name" value="Serralysin-like metalloprotease, C-terminal"/>
    <property type="match status" value="1"/>
</dbReference>
<name>A0A2Y9BXW7_9RHOB</name>
<proteinExistence type="predicted"/>
<dbReference type="SUPFAM" id="SSF51120">
    <property type="entry name" value="beta-Roll"/>
    <property type="match status" value="1"/>
</dbReference>
<reference evidence="3" key="1">
    <citation type="submission" date="2016-10" db="EMBL/GenBank/DDBJ databases">
        <authorList>
            <person name="Cai Z."/>
        </authorList>
    </citation>
    <scope>NUCLEOTIDE SEQUENCE [LARGE SCALE GENOMIC DNA]</scope>
    <source>
        <strain evidence="3">DSM 25227</strain>
    </source>
</reference>
<dbReference type="OrthoDB" id="9342475at2"/>